<evidence type="ECO:0000313" key="1">
    <source>
        <dbReference type="EMBL" id="TYA12748.1"/>
    </source>
</evidence>
<accession>A0A5D0CSV5</accession>
<dbReference type="AlphaFoldDB" id="A0A5D0CSV5"/>
<dbReference type="InterPro" id="IPR019292">
    <property type="entry name" value="McrC"/>
</dbReference>
<organism evidence="1 2">
    <name type="scientific">Paenibacillus faecis</name>
    <dbReference type="NCBI Taxonomy" id="862114"/>
    <lineage>
        <taxon>Bacteria</taxon>
        <taxon>Bacillati</taxon>
        <taxon>Bacillota</taxon>
        <taxon>Bacilli</taxon>
        <taxon>Bacillales</taxon>
        <taxon>Paenibacillaceae</taxon>
        <taxon>Paenibacillus</taxon>
    </lineage>
</organism>
<protein>
    <recommendedName>
        <fullName evidence="3">Restriction endonuclease</fullName>
    </recommendedName>
</protein>
<dbReference type="PANTHER" id="PTHR38733">
    <property type="entry name" value="PROTEIN MCRC"/>
    <property type="match status" value="1"/>
</dbReference>
<sequence>MNARANLPHKNRKGADITLKEYGTLCRNPAGAAYGYQCIDESVFDRLERFILENRADGKGTEALELMTVASRKGIGKIISAKNYVGVIAMAEGTRIEILPKVYTGNVEISMLETKRIFLHMLKTIGDIPGKVFRHTDLDAGKNHILDLFIRMFIDEAVILVKRGLKSDYREHRDNETFYKGKLRFAEHIKHNAAHKERFYIEFDEFNVDRPENRLVKTTIELLKKMSRSPGNRKDLHILSAAFDQVEISEQPEKDWAGISLDRTTQEYRTLLEWCRLFLSGLSFTPFKGENKAYALLFPMEKIYERYVAKQLKKRLSHPDIRVKTQDRTHRLFQTPARFQLKPDIVAQGPAGVAVLDTKWKILSQVKDYGISQADMYQAYAYGKKYGAGRVYLLYPGVPRVSELEPPIVYDSGDGVEVRVVFLDLGLRTDCVSELAEELRHLVLT</sequence>
<gene>
    <name evidence="1" type="ORF">FRY98_08540</name>
</gene>
<comment type="caution">
    <text evidence="1">The sequence shown here is derived from an EMBL/GenBank/DDBJ whole genome shotgun (WGS) entry which is preliminary data.</text>
</comment>
<keyword evidence="2" id="KW-1185">Reference proteome</keyword>
<dbReference type="EMBL" id="VSDO01000002">
    <property type="protein sequence ID" value="TYA12748.1"/>
    <property type="molecule type" value="Genomic_DNA"/>
</dbReference>
<evidence type="ECO:0008006" key="3">
    <source>
        <dbReference type="Google" id="ProtNLM"/>
    </source>
</evidence>
<dbReference type="OrthoDB" id="9786961at2"/>
<reference evidence="1 2" key="1">
    <citation type="submission" date="2019-08" db="EMBL/GenBank/DDBJ databases">
        <title>Genome sequencing of Paenibacillus faecis DSM 23593(T).</title>
        <authorList>
            <person name="Kook J.-K."/>
            <person name="Park S.-N."/>
            <person name="Lim Y.K."/>
        </authorList>
    </citation>
    <scope>NUCLEOTIDE SEQUENCE [LARGE SCALE GENOMIC DNA]</scope>
    <source>
        <strain evidence="1 2">DSM 23593</strain>
    </source>
</reference>
<name>A0A5D0CSV5_9BACL</name>
<dbReference type="PANTHER" id="PTHR38733:SF1">
    <property type="entry name" value="TYPE IV METHYL-DIRECTED RESTRICTION ENZYME ECOKMCRBC"/>
    <property type="match status" value="1"/>
</dbReference>
<dbReference type="Pfam" id="PF10117">
    <property type="entry name" value="McrBC"/>
    <property type="match status" value="1"/>
</dbReference>
<dbReference type="RefSeq" id="WP_148451350.1">
    <property type="nucleotide sequence ID" value="NZ_VSDO01000002.1"/>
</dbReference>
<proteinExistence type="predicted"/>
<evidence type="ECO:0000313" key="2">
    <source>
        <dbReference type="Proteomes" id="UP000325218"/>
    </source>
</evidence>
<dbReference type="Proteomes" id="UP000325218">
    <property type="component" value="Unassembled WGS sequence"/>
</dbReference>